<gene>
    <name evidence="3" type="ORF">D3272_19800</name>
</gene>
<keyword evidence="4" id="KW-1185">Reference proteome</keyword>
<keyword evidence="1" id="KW-0812">Transmembrane</keyword>
<evidence type="ECO:0000259" key="2">
    <source>
        <dbReference type="Pfam" id="PF07811"/>
    </source>
</evidence>
<comment type="caution">
    <text evidence="3">The sequence shown here is derived from an EMBL/GenBank/DDBJ whole genome shotgun (WGS) entry which is preliminary data.</text>
</comment>
<dbReference type="EMBL" id="QYBC01000018">
    <property type="protein sequence ID" value="RYB02651.1"/>
    <property type="molecule type" value="Genomic_DNA"/>
</dbReference>
<proteinExistence type="predicted"/>
<dbReference type="InterPro" id="IPR012495">
    <property type="entry name" value="TadE-like_dom"/>
</dbReference>
<reference evidence="3 4" key="1">
    <citation type="submission" date="2018-09" db="EMBL/GenBank/DDBJ databases">
        <authorList>
            <person name="Grouzdev D.S."/>
            <person name="Krutkina M.S."/>
        </authorList>
    </citation>
    <scope>NUCLEOTIDE SEQUENCE [LARGE SCALE GENOMIC DNA]</scope>
    <source>
        <strain evidence="3 4">RmlP001</strain>
    </source>
</reference>
<evidence type="ECO:0000313" key="4">
    <source>
        <dbReference type="Proteomes" id="UP000289411"/>
    </source>
</evidence>
<organism evidence="3 4">
    <name type="scientific">Lichenibacterium ramalinae</name>
    <dbReference type="NCBI Taxonomy" id="2316527"/>
    <lineage>
        <taxon>Bacteria</taxon>
        <taxon>Pseudomonadati</taxon>
        <taxon>Pseudomonadota</taxon>
        <taxon>Alphaproteobacteria</taxon>
        <taxon>Hyphomicrobiales</taxon>
        <taxon>Lichenihabitantaceae</taxon>
        <taxon>Lichenibacterium</taxon>
    </lineage>
</organism>
<protein>
    <submittedName>
        <fullName evidence="3">Pilus assembly protein</fullName>
    </submittedName>
</protein>
<dbReference type="OrthoDB" id="7990385at2"/>
<accession>A0A4Q2R7M1</accession>
<sequence length="195" mass="21113">MSMRCWFATGRRLAGDRRGTSAVEFSLVALPLFMLIFAIAEMGLDSYCRSSLDVVSQRVARQIAIGAVQTDNLDADGFRALVCGYLPSVLSCSNLVFSVQTVPSSFYGLTTSYKASNGRVQYVVTRPSLDQSLNKFCPGDKNQFVVLELLYAMPVVTGLWLTSSVSYRGGSVRVIGASQVFRNESFLAANTAAGC</sequence>
<keyword evidence="1" id="KW-1133">Transmembrane helix</keyword>
<dbReference type="Proteomes" id="UP000289411">
    <property type="component" value="Unassembled WGS sequence"/>
</dbReference>
<dbReference type="AlphaFoldDB" id="A0A4Q2R7M1"/>
<evidence type="ECO:0000256" key="1">
    <source>
        <dbReference type="SAM" id="Phobius"/>
    </source>
</evidence>
<dbReference type="Pfam" id="PF07811">
    <property type="entry name" value="TadE"/>
    <property type="match status" value="1"/>
</dbReference>
<feature type="domain" description="TadE-like" evidence="2">
    <location>
        <begin position="19"/>
        <end position="61"/>
    </location>
</feature>
<reference evidence="3 4" key="2">
    <citation type="submission" date="2019-02" db="EMBL/GenBank/DDBJ databases">
        <title>'Lichenibacterium ramalinii' gen. nov. sp. nov., 'Lichenibacterium minor' gen. nov. sp. nov.</title>
        <authorList>
            <person name="Pankratov T."/>
        </authorList>
    </citation>
    <scope>NUCLEOTIDE SEQUENCE [LARGE SCALE GENOMIC DNA]</scope>
    <source>
        <strain evidence="3 4">RmlP001</strain>
    </source>
</reference>
<keyword evidence="1" id="KW-0472">Membrane</keyword>
<feature type="transmembrane region" description="Helical" evidence="1">
    <location>
        <begin position="21"/>
        <end position="40"/>
    </location>
</feature>
<name>A0A4Q2R7M1_9HYPH</name>
<evidence type="ECO:0000313" key="3">
    <source>
        <dbReference type="EMBL" id="RYB02651.1"/>
    </source>
</evidence>